<proteinExistence type="predicted"/>
<sequence>MGISDRRAQGHMVLRREAFECRASELRCRRQATDSRYTLRCAKAGQRLEDT</sequence>
<evidence type="ECO:0000313" key="1">
    <source>
        <dbReference type="EMBL" id="KAL0293851.1"/>
    </source>
</evidence>
<protein>
    <submittedName>
        <fullName evidence="1">Uncharacterized protein</fullName>
    </submittedName>
</protein>
<organism evidence="1">
    <name type="scientific">Sesamum radiatum</name>
    <name type="common">Black benniseed</name>
    <dbReference type="NCBI Taxonomy" id="300843"/>
    <lineage>
        <taxon>Eukaryota</taxon>
        <taxon>Viridiplantae</taxon>
        <taxon>Streptophyta</taxon>
        <taxon>Embryophyta</taxon>
        <taxon>Tracheophyta</taxon>
        <taxon>Spermatophyta</taxon>
        <taxon>Magnoliopsida</taxon>
        <taxon>eudicotyledons</taxon>
        <taxon>Gunneridae</taxon>
        <taxon>Pentapetalae</taxon>
        <taxon>asterids</taxon>
        <taxon>lamiids</taxon>
        <taxon>Lamiales</taxon>
        <taxon>Pedaliaceae</taxon>
        <taxon>Sesamum</taxon>
    </lineage>
</organism>
<accession>A0AAW2JGM7</accession>
<dbReference type="AlphaFoldDB" id="A0AAW2JGM7"/>
<name>A0AAW2JGM7_SESRA</name>
<gene>
    <name evidence="1" type="ORF">Sradi_6916800</name>
</gene>
<reference evidence="1" key="1">
    <citation type="submission" date="2020-06" db="EMBL/GenBank/DDBJ databases">
        <authorList>
            <person name="Li T."/>
            <person name="Hu X."/>
            <person name="Zhang T."/>
            <person name="Song X."/>
            <person name="Zhang H."/>
            <person name="Dai N."/>
            <person name="Sheng W."/>
            <person name="Hou X."/>
            <person name="Wei L."/>
        </authorList>
    </citation>
    <scope>NUCLEOTIDE SEQUENCE</scope>
    <source>
        <strain evidence="1">G02</strain>
        <tissue evidence="1">Leaf</tissue>
    </source>
</reference>
<comment type="caution">
    <text evidence="1">The sequence shown here is derived from an EMBL/GenBank/DDBJ whole genome shotgun (WGS) entry which is preliminary data.</text>
</comment>
<dbReference type="EMBL" id="JACGWJ010000265">
    <property type="protein sequence ID" value="KAL0293851.1"/>
    <property type="molecule type" value="Genomic_DNA"/>
</dbReference>
<reference evidence="1" key="2">
    <citation type="journal article" date="2024" name="Plant">
        <title>Genomic evolution and insights into agronomic trait innovations of Sesamum species.</title>
        <authorList>
            <person name="Miao H."/>
            <person name="Wang L."/>
            <person name="Qu L."/>
            <person name="Liu H."/>
            <person name="Sun Y."/>
            <person name="Le M."/>
            <person name="Wang Q."/>
            <person name="Wei S."/>
            <person name="Zheng Y."/>
            <person name="Lin W."/>
            <person name="Duan Y."/>
            <person name="Cao H."/>
            <person name="Xiong S."/>
            <person name="Wang X."/>
            <person name="Wei L."/>
            <person name="Li C."/>
            <person name="Ma Q."/>
            <person name="Ju M."/>
            <person name="Zhao R."/>
            <person name="Li G."/>
            <person name="Mu C."/>
            <person name="Tian Q."/>
            <person name="Mei H."/>
            <person name="Zhang T."/>
            <person name="Gao T."/>
            <person name="Zhang H."/>
        </authorList>
    </citation>
    <scope>NUCLEOTIDE SEQUENCE</scope>
    <source>
        <strain evidence="1">G02</strain>
    </source>
</reference>